<evidence type="ECO:0000313" key="3">
    <source>
        <dbReference type="EMBL" id="GAC67715.1"/>
    </source>
</evidence>
<sequence>MSERGCLLLQGELAAGAEIRLVKPLTGGRSGARVWLCDIIEPASGSASVDGQYVLKVSSGPLITTGSASDLALGLGTYAETHVPRMLRSATSDDLSVELYDLAGHSLDAVRTAESVSDHLDLDEVHSKLASELLRAQLASGSACSPSSVGSVLEKWLGGSWLEDHRGGRLNTESQALNPQQDDLFRHGAELLPDPVLVAHYFLKVPLDGTLDGICHGDLHERNILVHGSRQTSNLTYWLIDFNWDHRAPLLYDHAYLECSLILGGLERMSNPVLATVLGKIDGVEPAAPAPLDLIASVLVHRIKTIRAATEQELLRTEPRRRDLWRRQIVLARIAAALNWASKAAVDPERARAAYLVAAWNLRSWLRDYDSDEWQALTSPAPRTAALRGDIIPEAEILRLWSTFTLRNTGRDLFIVAGAVPGDIDTSPLAYCDWSAVIDLDPASDISGMASTVIEQLRLRRHVSAFGANIQLTGPRRATNWLMANGWHSHSEATSASREEWRRGYFRQVREVIDVVRDDSLAGSAAILVLQSDETDAAYSRIVEYIDEAYQAAPEVLVLDVGPHASQGVDARSFLETVRNSLLQSTPGGVPTIPGATGPVEIPRADLLRLEVDLEVLHSEKLSDEGEASIADDEFWKGRPPTWGELDAQIDLKRDVYPALRHAVLEALDPPQLTQKSVYHSPGAGGTTLGRRTAWDLHLIYPTVRLRNFTDSTAERIDEIFRLAGKPVLVLAEASDLQPSDRDELFEKLRTRGAAAAVLLITRTAHGGNAGHQLIDPMPLLECRRFIDAHQRPDMSPKASKRLSDLGEQLSDDSPSQYRSPFYIGLCVYDNEFEAIERYVDHHLENLSEAGRQVATYLALVTRYAQFAIPPAVIQRWFGGARPSQLEMNQTLTEVLGPDLRHLVVASSGGARLLHPLIAERVLTSQHGGAQQGLAQISVSFTRELHRALGASSDVARKMLAELFVYRAPISGRDRKGNFAQVIQALTPEGGQLVFETLTDLYPHEPHFWNHRGRYHIYVVKGDFSKAEAHLNNAVKEAGADASLHQHTLGMVRRFWLENEVRDLLKVGGEPINADRLLERIQPLYASAMEAFAQSRTGMTTDHGLVTPLQLLTFIVDALMRASKEPNLPSLLATNTTVADWIAGQIDEAEALLDELRTATLDGRSRHRFYERLTQELDLLYGDIEALVEQWHALKEDRGHESSALGLALARTIFAATGRDWSDVSEARSREIHEMLWEAVSTGTSSDSDLRLWIQAYRRLPEYSETIVLERLSFAAEFGSLDAHYYLYVLNFMRWLRGDVQNQDRARQFLERCQPLARNKNRSWSFEWVGESEPAPTVVHFTELGSQPPGANNFFTRAYLLRRLEGVIERIDGPQAGRIRVIPGTLTAHFRPRLKFLQTRDINATVDFFLGFTYDGLRAYEVEYPGEYRGLARPKASVAQPVAAPIDRSIVPQNIVEPYATVDGDLAAAIAGQRAHPSRRDERLVLDLASCRDAIAGSSGDEAGRRAIENLIKQCESAGARLDSLRLGEALQNVLGLPGYQRLKGGGKLRQAITRLGFITEQGPGAFFVSSEPDGS</sequence>
<dbReference type="PANTHER" id="PTHR16155:SF19">
    <property type="entry name" value="DED DOMAIN-CONTAINING PROTEIN"/>
    <property type="match status" value="1"/>
</dbReference>
<gene>
    <name evidence="3" type="ORF">GS4_09_00290</name>
</gene>
<evidence type="ECO:0000259" key="2">
    <source>
        <dbReference type="Pfam" id="PF19974"/>
    </source>
</evidence>
<dbReference type="Pfam" id="PF19974">
    <property type="entry name" value="TCAD9"/>
    <property type="match status" value="1"/>
</dbReference>
<reference evidence="3 4" key="1">
    <citation type="submission" date="2013-01" db="EMBL/GenBank/DDBJ databases">
        <title>Whole genome shotgun sequence of Gordonia soli NBRC 108243.</title>
        <authorList>
            <person name="Isaki-Nakamura S."/>
            <person name="Hosoyama A."/>
            <person name="Tsuchikane K."/>
            <person name="Ando Y."/>
            <person name="Baba S."/>
            <person name="Ohji S."/>
            <person name="Hamada M."/>
            <person name="Tamura T."/>
            <person name="Yamazoe A."/>
            <person name="Yamazaki S."/>
            <person name="Fujita N."/>
        </authorList>
    </citation>
    <scope>NUCLEOTIDE SEQUENCE [LARGE SCALE GENOMIC DNA]</scope>
    <source>
        <strain evidence="3 4">NBRC 108243</strain>
    </source>
</reference>
<dbReference type="Proteomes" id="UP000011666">
    <property type="component" value="Unassembled WGS sequence"/>
</dbReference>
<organism evidence="3 4">
    <name type="scientific">Gordonia soli NBRC 108243</name>
    <dbReference type="NCBI Taxonomy" id="1223545"/>
    <lineage>
        <taxon>Bacteria</taxon>
        <taxon>Bacillati</taxon>
        <taxon>Actinomycetota</taxon>
        <taxon>Actinomycetes</taxon>
        <taxon>Mycobacteriales</taxon>
        <taxon>Gordoniaceae</taxon>
        <taxon>Gordonia</taxon>
    </lineage>
</organism>
<name>M0QGF8_9ACTN</name>
<dbReference type="PANTHER" id="PTHR16155">
    <property type="entry name" value="DED DOMAIN-CONTAINING PROTEIN"/>
    <property type="match status" value="1"/>
</dbReference>
<dbReference type="EMBL" id="BANX01000009">
    <property type="protein sequence ID" value="GAC67715.1"/>
    <property type="molecule type" value="Genomic_DNA"/>
</dbReference>
<dbReference type="InterPro" id="IPR011009">
    <property type="entry name" value="Kinase-like_dom_sf"/>
</dbReference>
<dbReference type="InterPro" id="IPR045544">
    <property type="entry name" value="TCAD9"/>
</dbReference>
<evidence type="ECO:0000256" key="1">
    <source>
        <dbReference type="SAM" id="MobiDB-lite"/>
    </source>
</evidence>
<feature type="region of interest" description="Disordered" evidence="1">
    <location>
        <begin position="793"/>
        <end position="815"/>
    </location>
</feature>
<feature type="domain" description="Ternary complex associated" evidence="2">
    <location>
        <begin position="166"/>
        <end position="340"/>
    </location>
</feature>
<keyword evidence="4" id="KW-1185">Reference proteome</keyword>
<accession>M0QGF8</accession>
<proteinExistence type="predicted"/>
<comment type="caution">
    <text evidence="3">The sequence shown here is derived from an EMBL/GenBank/DDBJ whole genome shotgun (WGS) entry which is preliminary data.</text>
</comment>
<protein>
    <recommendedName>
        <fullName evidence="2">Ternary complex associated domain-containing protein</fullName>
    </recommendedName>
</protein>
<dbReference type="SUPFAM" id="SSF56112">
    <property type="entry name" value="Protein kinase-like (PK-like)"/>
    <property type="match status" value="1"/>
</dbReference>
<dbReference type="STRING" id="1223545.GS4_09_00290"/>
<evidence type="ECO:0000313" key="4">
    <source>
        <dbReference type="Proteomes" id="UP000011666"/>
    </source>
</evidence>
<dbReference type="eggNOG" id="COG2334">
    <property type="taxonomic scope" value="Bacteria"/>
</dbReference>
<dbReference type="GO" id="GO:0005737">
    <property type="term" value="C:cytoplasm"/>
    <property type="evidence" value="ECO:0007669"/>
    <property type="project" value="TreeGrafter"/>
</dbReference>